<organism evidence="2 3">
    <name type="scientific">Lophium mytilinum</name>
    <dbReference type="NCBI Taxonomy" id="390894"/>
    <lineage>
        <taxon>Eukaryota</taxon>
        <taxon>Fungi</taxon>
        <taxon>Dikarya</taxon>
        <taxon>Ascomycota</taxon>
        <taxon>Pezizomycotina</taxon>
        <taxon>Dothideomycetes</taxon>
        <taxon>Pleosporomycetidae</taxon>
        <taxon>Mytilinidiales</taxon>
        <taxon>Mytilinidiaceae</taxon>
        <taxon>Lophium</taxon>
    </lineage>
</organism>
<sequence>MSTPAAKRRRVGASSALHKPFKSPFRTPLKPQADTPYITSCAEDANTPASSLSRTTNPRNPTYTPARTPIRASNALRPNSTNTQLIALRAEIQTLTQATALATSSTDADLEVLVDRWRTASRAAAEELFANTRDRVNRMGGVGAWRDRERDQRDRNAKWEREEREAEMEEAKERLRAAREEEGGGGSGEQEEREYEEVEREDGGEQEESEGVRDEGADDDVSGGVQMLCCWRFADALQSFTMDMMLKTLNIDLEVIGYDKVGQRWIG</sequence>
<evidence type="ECO:0000313" key="3">
    <source>
        <dbReference type="Proteomes" id="UP000799750"/>
    </source>
</evidence>
<accession>A0A6A6QNN1</accession>
<proteinExistence type="predicted"/>
<dbReference type="PANTHER" id="PTHR28527:SF1">
    <property type="entry name" value="SWI5-DEPENDENT RECOMBINATION DNA REPAIR PROTEIN 1"/>
    <property type="match status" value="1"/>
</dbReference>
<reference evidence="2" key="1">
    <citation type="journal article" date="2020" name="Stud. Mycol.">
        <title>101 Dothideomycetes genomes: a test case for predicting lifestyles and emergence of pathogens.</title>
        <authorList>
            <person name="Haridas S."/>
            <person name="Albert R."/>
            <person name="Binder M."/>
            <person name="Bloem J."/>
            <person name="Labutti K."/>
            <person name="Salamov A."/>
            <person name="Andreopoulos B."/>
            <person name="Baker S."/>
            <person name="Barry K."/>
            <person name="Bills G."/>
            <person name="Bluhm B."/>
            <person name="Cannon C."/>
            <person name="Castanera R."/>
            <person name="Culley D."/>
            <person name="Daum C."/>
            <person name="Ezra D."/>
            <person name="Gonzalez J."/>
            <person name="Henrissat B."/>
            <person name="Kuo A."/>
            <person name="Liang C."/>
            <person name="Lipzen A."/>
            <person name="Lutzoni F."/>
            <person name="Magnuson J."/>
            <person name="Mondo S."/>
            <person name="Nolan M."/>
            <person name="Ohm R."/>
            <person name="Pangilinan J."/>
            <person name="Park H.-J."/>
            <person name="Ramirez L."/>
            <person name="Alfaro M."/>
            <person name="Sun H."/>
            <person name="Tritt A."/>
            <person name="Yoshinaga Y."/>
            <person name="Zwiers L.-H."/>
            <person name="Turgeon B."/>
            <person name="Goodwin S."/>
            <person name="Spatafora J."/>
            <person name="Crous P."/>
            <person name="Grigoriev I."/>
        </authorList>
    </citation>
    <scope>NUCLEOTIDE SEQUENCE</scope>
    <source>
        <strain evidence="2">CBS 269.34</strain>
    </source>
</reference>
<feature type="region of interest" description="Disordered" evidence="1">
    <location>
        <begin position="147"/>
        <end position="220"/>
    </location>
</feature>
<dbReference type="GO" id="GO:0006310">
    <property type="term" value="P:DNA recombination"/>
    <property type="evidence" value="ECO:0007669"/>
    <property type="project" value="TreeGrafter"/>
</dbReference>
<keyword evidence="3" id="KW-1185">Reference proteome</keyword>
<evidence type="ECO:0008006" key="4">
    <source>
        <dbReference type="Google" id="ProtNLM"/>
    </source>
</evidence>
<feature type="compositionally biased region" description="Acidic residues" evidence="1">
    <location>
        <begin position="189"/>
        <end position="209"/>
    </location>
</feature>
<feature type="compositionally biased region" description="Low complexity" evidence="1">
    <location>
        <begin position="54"/>
        <end position="67"/>
    </location>
</feature>
<dbReference type="EMBL" id="MU004192">
    <property type="protein sequence ID" value="KAF2493600.1"/>
    <property type="molecule type" value="Genomic_DNA"/>
</dbReference>
<feature type="region of interest" description="Disordered" evidence="1">
    <location>
        <begin position="1"/>
        <end position="67"/>
    </location>
</feature>
<protein>
    <recommendedName>
        <fullName evidence="4">Swi5-domain-containing protein</fullName>
    </recommendedName>
</protein>
<gene>
    <name evidence="2" type="ORF">BU16DRAFT_528867</name>
</gene>
<feature type="compositionally biased region" description="Basic and acidic residues" evidence="1">
    <location>
        <begin position="147"/>
        <end position="182"/>
    </location>
</feature>
<dbReference type="AlphaFoldDB" id="A0A6A6QNN1"/>
<dbReference type="OrthoDB" id="27934at2759"/>
<dbReference type="Gene3D" id="6.10.140.1020">
    <property type="match status" value="1"/>
</dbReference>
<feature type="compositionally biased region" description="Basic residues" evidence="1">
    <location>
        <begin position="1"/>
        <end position="11"/>
    </location>
</feature>
<dbReference type="PANTHER" id="PTHR28527">
    <property type="entry name" value="MATING-TYPE SWITCHING PROTEIN SWI2-RELATED"/>
    <property type="match status" value="1"/>
</dbReference>
<dbReference type="Proteomes" id="UP000799750">
    <property type="component" value="Unassembled WGS sequence"/>
</dbReference>
<evidence type="ECO:0000313" key="2">
    <source>
        <dbReference type="EMBL" id="KAF2493600.1"/>
    </source>
</evidence>
<evidence type="ECO:0000256" key="1">
    <source>
        <dbReference type="SAM" id="MobiDB-lite"/>
    </source>
</evidence>
<name>A0A6A6QNN1_9PEZI</name>